<dbReference type="Gene3D" id="2.30.110.10">
    <property type="entry name" value="Electron Transport, Fmn-binding Protein, Chain A"/>
    <property type="match status" value="1"/>
</dbReference>
<accession>A0A645BMM9</accession>
<sequence>MKEMRRHDREVTDYQQIIDIIRQSQILHLAMAVGDEPYLVPLNYGFEADHDHLTIYFHCAKAGQKIAMIEQNPRVCFAINNHHELITGATACAYSYKYQSVIGKGTAVFLSDPLQKAHGMNCLMHQLTGKEWSFTESQLATVLIGKIDVTEISGKQKA</sequence>
<evidence type="ECO:0000313" key="1">
    <source>
        <dbReference type="EMBL" id="MPM66505.1"/>
    </source>
</evidence>
<dbReference type="EMBL" id="VSSQ01021129">
    <property type="protein sequence ID" value="MPM66505.1"/>
    <property type="molecule type" value="Genomic_DNA"/>
</dbReference>
<dbReference type="SUPFAM" id="SSF50475">
    <property type="entry name" value="FMN-binding split barrel"/>
    <property type="match status" value="1"/>
</dbReference>
<reference evidence="1" key="1">
    <citation type="submission" date="2019-08" db="EMBL/GenBank/DDBJ databases">
        <authorList>
            <person name="Kucharzyk K."/>
            <person name="Murdoch R.W."/>
            <person name="Higgins S."/>
            <person name="Loffler F."/>
        </authorList>
    </citation>
    <scope>NUCLEOTIDE SEQUENCE</scope>
</reference>
<dbReference type="Pfam" id="PF12900">
    <property type="entry name" value="Pyridox_ox_2"/>
    <property type="match status" value="1"/>
</dbReference>
<dbReference type="PANTHER" id="PTHR34071:SF2">
    <property type="entry name" value="FLAVIN-NUCLEOTIDE-BINDING PROTEIN"/>
    <property type="match status" value="1"/>
</dbReference>
<proteinExistence type="predicted"/>
<dbReference type="InterPro" id="IPR024747">
    <property type="entry name" value="Pyridox_Oxase-rel"/>
</dbReference>
<dbReference type="InterPro" id="IPR012349">
    <property type="entry name" value="Split_barrel_FMN-bd"/>
</dbReference>
<dbReference type="PANTHER" id="PTHR34071">
    <property type="entry name" value="5-NITROIMIDAZOLE ANTIBIOTICS RESISTANCE PROTEIN, NIMA-FAMILY-RELATED PROTEIN-RELATED"/>
    <property type="match status" value="1"/>
</dbReference>
<evidence type="ECO:0008006" key="2">
    <source>
        <dbReference type="Google" id="ProtNLM"/>
    </source>
</evidence>
<name>A0A645BMM9_9ZZZZ</name>
<gene>
    <name evidence="1" type="ORF">SDC9_113413</name>
</gene>
<organism evidence="1">
    <name type="scientific">bioreactor metagenome</name>
    <dbReference type="NCBI Taxonomy" id="1076179"/>
    <lineage>
        <taxon>unclassified sequences</taxon>
        <taxon>metagenomes</taxon>
        <taxon>ecological metagenomes</taxon>
    </lineage>
</organism>
<dbReference type="AlphaFoldDB" id="A0A645BMM9"/>
<comment type="caution">
    <text evidence="1">The sequence shown here is derived from an EMBL/GenBank/DDBJ whole genome shotgun (WGS) entry which is preliminary data.</text>
</comment>
<protein>
    <recommendedName>
        <fullName evidence="2">Pyridoxamine 5'-phosphate oxidase putative domain-containing protein</fullName>
    </recommendedName>
</protein>